<feature type="transmembrane region" description="Helical" evidence="7">
    <location>
        <begin position="6"/>
        <end position="24"/>
    </location>
</feature>
<protein>
    <submittedName>
        <fullName evidence="9">4Fe-4S dicluster domain-containing protein</fullName>
    </submittedName>
</protein>
<dbReference type="EMBL" id="CP063373">
    <property type="protein sequence ID" value="QOV39822.1"/>
    <property type="molecule type" value="Genomic_DNA"/>
</dbReference>
<dbReference type="GO" id="GO:0051539">
    <property type="term" value="F:4 iron, 4 sulfur cluster binding"/>
    <property type="evidence" value="ECO:0007669"/>
    <property type="project" value="UniProtKB-KW"/>
</dbReference>
<feature type="domain" description="4Fe-4S ferredoxin-type" evidence="8">
    <location>
        <begin position="368"/>
        <end position="400"/>
    </location>
</feature>
<evidence type="ECO:0000256" key="4">
    <source>
        <dbReference type="ARBA" id="ARBA00023004"/>
    </source>
</evidence>
<accession>A0A7M2SU79</accession>
<keyword evidence="2" id="KW-0479">Metal-binding</keyword>
<proteinExistence type="predicted"/>
<feature type="compositionally biased region" description="Low complexity" evidence="6">
    <location>
        <begin position="771"/>
        <end position="784"/>
    </location>
</feature>
<keyword evidence="7" id="KW-0472">Membrane</keyword>
<gene>
    <name evidence="9" type="ORF">IM697_16355</name>
</gene>
<keyword evidence="5" id="KW-0411">Iron-sulfur</keyword>
<evidence type="ECO:0000256" key="7">
    <source>
        <dbReference type="SAM" id="Phobius"/>
    </source>
</evidence>
<evidence type="ECO:0000256" key="2">
    <source>
        <dbReference type="ARBA" id="ARBA00022723"/>
    </source>
</evidence>
<evidence type="ECO:0000256" key="3">
    <source>
        <dbReference type="ARBA" id="ARBA00023002"/>
    </source>
</evidence>
<evidence type="ECO:0000313" key="9">
    <source>
        <dbReference type="EMBL" id="QOV39822.1"/>
    </source>
</evidence>
<evidence type="ECO:0000256" key="6">
    <source>
        <dbReference type="SAM" id="MobiDB-lite"/>
    </source>
</evidence>
<dbReference type="GO" id="GO:0016491">
    <property type="term" value="F:oxidoreductase activity"/>
    <property type="evidence" value="ECO:0007669"/>
    <property type="project" value="UniProtKB-KW"/>
</dbReference>
<dbReference type="Pfam" id="PF13187">
    <property type="entry name" value="Fer4_9"/>
    <property type="match status" value="1"/>
</dbReference>
<keyword evidence="7" id="KW-1133">Transmembrane helix</keyword>
<dbReference type="PANTHER" id="PTHR43255">
    <property type="entry name" value="IRON-SULFUR-BINDING OXIDOREDUCTASE FADF-RELATED-RELATED"/>
    <property type="match status" value="1"/>
</dbReference>
<feature type="domain" description="4Fe-4S ferredoxin-type" evidence="8">
    <location>
        <begin position="296"/>
        <end position="326"/>
    </location>
</feature>
<feature type="transmembrane region" description="Helical" evidence="7">
    <location>
        <begin position="111"/>
        <end position="130"/>
    </location>
</feature>
<feature type="compositionally biased region" description="Basic and acidic residues" evidence="6">
    <location>
        <begin position="976"/>
        <end position="986"/>
    </location>
</feature>
<dbReference type="GO" id="GO:0005886">
    <property type="term" value="C:plasma membrane"/>
    <property type="evidence" value="ECO:0007669"/>
    <property type="project" value="TreeGrafter"/>
</dbReference>
<keyword evidence="7" id="KW-0812">Transmembrane</keyword>
<keyword evidence="1" id="KW-0004">4Fe-4S</keyword>
<dbReference type="InterPro" id="IPR017900">
    <property type="entry name" value="4Fe4S_Fe_S_CS"/>
</dbReference>
<reference evidence="9 10" key="1">
    <citation type="submission" date="2020-10" db="EMBL/GenBank/DDBJ databases">
        <title>Streptomyces ferrugineus complate genome analysis.</title>
        <authorList>
            <person name="Anwar N."/>
        </authorList>
    </citation>
    <scope>NUCLEOTIDE SEQUENCE [LARGE SCALE GENOMIC DNA]</scope>
    <source>
        <strain evidence="9 10">CCTCC AA2014009</strain>
    </source>
</reference>
<dbReference type="KEGG" id="sfeu:IM697_16355"/>
<feature type="region of interest" description="Disordered" evidence="6">
    <location>
        <begin position="755"/>
        <end position="986"/>
    </location>
</feature>
<sequence length="986" mass="106687">MQIFALVASLALTLAALFVLVPAVRSMLRVIRMGQPASPSRTGDPVARTVTMLKETVLHTRMLQWTWVGIMHWFVFAAFLFLSTAVVGAYVQLFDPEWAWPIVGHWYPFEWFSEFIGALSTVGIIWLIVYRQKHHPRSEGRKSRFFGSTFWQAYFVEYLALLEGAAILFIRGAEYRLADDEHATRAHFPLSSWLGEALYPAGQGANENLVYFIAFFKIALAMVWLIVIGRNLTMGIAWHRFTAWFNIWFKRESSGRTALGALKPLAVDGKAITLEDLDDLDEDAALGVGSIENFSWKGLLDFTTCTECGRCQSQCPAWNTQKPLSPKLLMKGLREHTYLKAAGLAGHTDRALIGKGDAGGESYNPEGADFVVDADVLWSCTTCGACVEQCPVDIEHVDHIVDMRRYQVLIESNFPAELNQVFKGLETRGNPWNMAASARMDWAKGLPFEVREVGKDLESLESVDWLFWVGCAGAYEDRAKKTTRAVAELLHMAGVSFGVLGNNETCTGDSARRAGNEFVYQALAQENVETFKEFKVKKVVATCAHCFNTLKNEYKEFGIELEVVHHTQLLNRLVREGRLKPVAPEPGTSTRSITYHDPCYLGRHNQVYSPPRELLSALPGASYVEMERNSERSFCCGAGGARMWMEESLGERINMNRSTEAVGTGADQIVVGCPFCRVMLSDGVTALQAKSEAREEVEVLDVAQMLLASVKAGETATEPEKAPAGAPNASATAAAAATPAAASGASGAIGTSLFDEAPAKPVPDGSLFDQPAAEPTAPAATSASLFDEPPAEAPAKPTTGGSLFDAPAPETPPAPTTTGTTSLFDETPTETTPPSSSLFDPPAPETPPAPTTTGTTSLFDETPTETTPPSSSLFDPPAPETPPAPTTTGTTSLFDETPTETTPPSSSLFDAPAAETPPAPITKGTSLFDIPADEAPEPAAEAAAKRTPSGSLFDVEEEPVARPEPEAETAPEQQEAPEKPKGLFDL</sequence>
<dbReference type="GO" id="GO:0046872">
    <property type="term" value="F:metal ion binding"/>
    <property type="evidence" value="ECO:0007669"/>
    <property type="project" value="UniProtKB-KW"/>
</dbReference>
<keyword evidence="3" id="KW-0560">Oxidoreductase</keyword>
<dbReference type="InterPro" id="IPR051460">
    <property type="entry name" value="HdrC_iron-sulfur_subunit"/>
</dbReference>
<evidence type="ECO:0000259" key="8">
    <source>
        <dbReference type="PROSITE" id="PS51379"/>
    </source>
</evidence>
<dbReference type="InterPro" id="IPR004017">
    <property type="entry name" value="Cys_rich_dom"/>
</dbReference>
<keyword evidence="4" id="KW-0408">Iron</keyword>
<keyword evidence="10" id="KW-1185">Reference proteome</keyword>
<evidence type="ECO:0000256" key="1">
    <source>
        <dbReference type="ARBA" id="ARBA00022485"/>
    </source>
</evidence>
<dbReference type="PROSITE" id="PS00198">
    <property type="entry name" value="4FE4S_FER_1"/>
    <property type="match status" value="2"/>
</dbReference>
<dbReference type="Gene3D" id="1.10.1060.10">
    <property type="entry name" value="Alpha-helical ferredoxin"/>
    <property type="match status" value="1"/>
</dbReference>
<feature type="compositionally biased region" description="Pro residues" evidence="6">
    <location>
        <begin position="876"/>
        <end position="885"/>
    </location>
</feature>
<dbReference type="InterPro" id="IPR009051">
    <property type="entry name" value="Helical_ferredxn"/>
</dbReference>
<feature type="compositionally biased region" description="Pro residues" evidence="6">
    <location>
        <begin position="841"/>
        <end position="850"/>
    </location>
</feature>
<dbReference type="SUPFAM" id="SSF46548">
    <property type="entry name" value="alpha-helical ferredoxin"/>
    <property type="match status" value="1"/>
</dbReference>
<dbReference type="AlphaFoldDB" id="A0A7M2SU79"/>
<dbReference type="PANTHER" id="PTHR43255:SF1">
    <property type="entry name" value="IRON-SULFUR-BINDING OXIDOREDUCTASE FADF-RELATED"/>
    <property type="match status" value="1"/>
</dbReference>
<organism evidence="9 10">
    <name type="scientific">Streptomyces ferrugineus</name>
    <dbReference type="NCBI Taxonomy" id="1413221"/>
    <lineage>
        <taxon>Bacteria</taxon>
        <taxon>Bacillati</taxon>
        <taxon>Actinomycetota</taxon>
        <taxon>Actinomycetes</taxon>
        <taxon>Kitasatosporales</taxon>
        <taxon>Streptomycetaceae</taxon>
        <taxon>Streptomyces</taxon>
    </lineage>
</organism>
<evidence type="ECO:0000313" key="10">
    <source>
        <dbReference type="Proteomes" id="UP000594205"/>
    </source>
</evidence>
<dbReference type="PROSITE" id="PS51379">
    <property type="entry name" value="4FE4S_FER_2"/>
    <property type="match status" value="2"/>
</dbReference>
<dbReference type="Proteomes" id="UP000594205">
    <property type="component" value="Chromosome"/>
</dbReference>
<feature type="compositionally biased region" description="Low complexity" evidence="6">
    <location>
        <begin position="899"/>
        <end position="914"/>
    </location>
</feature>
<name>A0A7M2SU79_9ACTN</name>
<feature type="transmembrane region" description="Helical" evidence="7">
    <location>
        <begin position="70"/>
        <end position="91"/>
    </location>
</feature>
<dbReference type="InterPro" id="IPR017896">
    <property type="entry name" value="4Fe4S_Fe-S-bd"/>
</dbReference>
<evidence type="ECO:0000256" key="5">
    <source>
        <dbReference type="ARBA" id="ARBA00023014"/>
    </source>
</evidence>
<feature type="transmembrane region" description="Helical" evidence="7">
    <location>
        <begin position="209"/>
        <end position="228"/>
    </location>
</feature>
<dbReference type="Pfam" id="PF02754">
    <property type="entry name" value="CCG"/>
    <property type="match status" value="2"/>
</dbReference>